<dbReference type="GO" id="GO:0060271">
    <property type="term" value="P:cilium assembly"/>
    <property type="evidence" value="ECO:0007669"/>
    <property type="project" value="UniProtKB-ARBA"/>
</dbReference>
<dbReference type="FunFam" id="1.20.140.100:FF:000004">
    <property type="entry name" value="Dynein axonemal heavy chain 6"/>
    <property type="match status" value="1"/>
</dbReference>
<evidence type="ECO:0000256" key="12">
    <source>
        <dbReference type="ARBA" id="ARBA00023069"/>
    </source>
</evidence>
<comment type="subcellular location">
    <subcellularLocation>
        <location evidence="1">Cytoplasm</location>
        <location evidence="1">Cytoskeleton</location>
        <location evidence="1">Flagellum axoneme</location>
    </subcellularLocation>
</comment>
<feature type="domain" description="Dynein heavy chain coiled coil stalk" evidence="25">
    <location>
        <begin position="2737"/>
        <end position="3079"/>
    </location>
</feature>
<reference evidence="32 33" key="1">
    <citation type="submission" date="2017-08" db="EMBL/GenBank/DDBJ databases">
        <title>Acidophilic green algal genome provides insights into adaptation to an acidic environment.</title>
        <authorList>
            <person name="Hirooka S."/>
            <person name="Hirose Y."/>
            <person name="Kanesaki Y."/>
            <person name="Higuchi S."/>
            <person name="Fujiwara T."/>
            <person name="Onuma R."/>
            <person name="Era A."/>
            <person name="Ohbayashi R."/>
            <person name="Uzuka A."/>
            <person name="Nozaki H."/>
            <person name="Yoshikawa H."/>
            <person name="Miyagishima S.Y."/>
        </authorList>
    </citation>
    <scope>NUCLEOTIDE SEQUENCE [LARGE SCALE GENOMIC DNA]</scope>
    <source>
        <strain evidence="32 33">NIES-2499</strain>
    </source>
</reference>
<dbReference type="FunFam" id="3.40.50.300:FF:001328">
    <property type="entry name" value="Dynein heavy chain 6, axonemal"/>
    <property type="match status" value="1"/>
</dbReference>
<keyword evidence="9" id="KW-0282">Flagellum</keyword>
<dbReference type="Pfam" id="PF17852">
    <property type="entry name" value="Dynein_AAA_lid"/>
    <property type="match status" value="1"/>
</dbReference>
<gene>
    <name evidence="32" type="ORF">CEUSTIGMA_g934.t1</name>
</gene>
<dbReference type="OrthoDB" id="5593012at2759"/>
<dbReference type="Gene3D" id="3.10.490.20">
    <property type="match status" value="1"/>
</dbReference>
<dbReference type="FunFam" id="3.40.50.300:FF:002141">
    <property type="entry name" value="Dynein heavy chain"/>
    <property type="match status" value="1"/>
</dbReference>
<feature type="domain" description="Dynein heavy chain linker" evidence="23">
    <location>
        <begin position="903"/>
        <end position="1313"/>
    </location>
</feature>
<evidence type="ECO:0000259" key="30">
    <source>
        <dbReference type="Pfam" id="PF18199"/>
    </source>
</evidence>
<keyword evidence="7" id="KW-0970">Cilium biogenesis/degradation</keyword>
<dbReference type="Pfam" id="PF12780">
    <property type="entry name" value="AAA_8"/>
    <property type="match status" value="1"/>
</dbReference>
<feature type="domain" description="Dynein heavy chain AAA 5 extension" evidence="28">
    <location>
        <begin position="1948"/>
        <end position="2090"/>
    </location>
</feature>
<dbReference type="STRING" id="1157962.A0A250WS34"/>
<evidence type="ECO:0000256" key="19">
    <source>
        <dbReference type="ARBA" id="ARBA00082102"/>
    </source>
</evidence>
<dbReference type="FunFam" id="1.10.8.720:FF:000001">
    <property type="entry name" value="dynein heavy chain 7, axonemal"/>
    <property type="match status" value="1"/>
</dbReference>
<keyword evidence="3" id="KW-0963">Cytoplasm</keyword>
<dbReference type="InterPro" id="IPR042219">
    <property type="entry name" value="AAA_lid_11_sf"/>
</dbReference>
<feature type="coiled-coil region" evidence="20">
    <location>
        <begin position="2963"/>
        <end position="3028"/>
    </location>
</feature>
<dbReference type="Gene3D" id="1.20.140.100">
    <property type="entry name" value="Dynein heavy chain, N-terminal domain 2"/>
    <property type="match status" value="1"/>
</dbReference>
<evidence type="ECO:0000256" key="9">
    <source>
        <dbReference type="ARBA" id="ARBA00022846"/>
    </source>
</evidence>
<evidence type="ECO:0000256" key="5">
    <source>
        <dbReference type="ARBA" id="ARBA00022737"/>
    </source>
</evidence>
<dbReference type="GO" id="GO:0008569">
    <property type="term" value="F:minus-end-directed microtubule motor activity"/>
    <property type="evidence" value="ECO:0007669"/>
    <property type="project" value="InterPro"/>
</dbReference>
<dbReference type="FunFam" id="3.20.180.20:FF:000003">
    <property type="entry name" value="Dynein heavy chain 12, axonemal"/>
    <property type="match status" value="1"/>
</dbReference>
<dbReference type="InterPro" id="IPR042228">
    <property type="entry name" value="Dynein_linker_3"/>
</dbReference>
<dbReference type="GO" id="GO:0005524">
    <property type="term" value="F:ATP binding"/>
    <property type="evidence" value="ECO:0007669"/>
    <property type="project" value="UniProtKB-KW"/>
</dbReference>
<dbReference type="Gene3D" id="1.20.58.1120">
    <property type="match status" value="1"/>
</dbReference>
<keyword evidence="13" id="KW-0505">Motor protein</keyword>
<dbReference type="InterPro" id="IPR035706">
    <property type="entry name" value="AAA_9"/>
</dbReference>
<evidence type="ECO:0000256" key="18">
    <source>
        <dbReference type="ARBA" id="ARBA00078543"/>
    </source>
</evidence>
<dbReference type="InterPro" id="IPR013602">
    <property type="entry name" value="Dynein_heavy_linker"/>
</dbReference>
<dbReference type="Gene3D" id="1.10.8.1220">
    <property type="match status" value="1"/>
</dbReference>
<name>A0A250WS34_9CHLO</name>
<evidence type="ECO:0000256" key="8">
    <source>
        <dbReference type="ARBA" id="ARBA00022840"/>
    </source>
</evidence>
<comment type="similarity">
    <text evidence="2">Belongs to the dynein heavy chain family.</text>
</comment>
<dbReference type="InterPro" id="IPR035699">
    <property type="entry name" value="AAA_6"/>
</dbReference>
<dbReference type="FunFam" id="3.40.50.300:FF:000044">
    <property type="entry name" value="Dynein heavy chain 5, axonemal"/>
    <property type="match status" value="1"/>
</dbReference>
<dbReference type="FunFam" id="1.20.920.30:FF:000002">
    <property type="entry name" value="Dynein axonemal heavy chain 3"/>
    <property type="match status" value="1"/>
</dbReference>
<feature type="domain" description="Dynein heavy chain hydrolytic ATP-binding dynein motor region" evidence="24">
    <location>
        <begin position="1455"/>
        <end position="1781"/>
    </location>
</feature>
<evidence type="ECO:0000256" key="6">
    <source>
        <dbReference type="ARBA" id="ARBA00022741"/>
    </source>
</evidence>
<dbReference type="Pfam" id="PF12774">
    <property type="entry name" value="AAA_6"/>
    <property type="match status" value="1"/>
</dbReference>
<dbReference type="InterPro" id="IPR024743">
    <property type="entry name" value="Dynein_HC_stalk"/>
</dbReference>
<dbReference type="InterPro" id="IPR043157">
    <property type="entry name" value="Dynein_AAA1S"/>
</dbReference>
<dbReference type="Gene3D" id="3.40.50.300">
    <property type="entry name" value="P-loop containing nucleotide triphosphate hydrolases"/>
    <property type="match status" value="5"/>
</dbReference>
<evidence type="ECO:0000256" key="13">
    <source>
        <dbReference type="ARBA" id="ARBA00023175"/>
    </source>
</evidence>
<feature type="domain" description="Dynein 2 heavy chain 1 cytoplasmic ATPase lid" evidence="31">
    <location>
        <begin position="2298"/>
        <end position="2381"/>
    </location>
</feature>
<evidence type="ECO:0000256" key="1">
    <source>
        <dbReference type="ARBA" id="ARBA00004611"/>
    </source>
</evidence>
<evidence type="ECO:0000256" key="15">
    <source>
        <dbReference type="ARBA" id="ARBA00023273"/>
    </source>
</evidence>
<dbReference type="InterPro" id="IPR043160">
    <property type="entry name" value="Dynein_C_barrel"/>
</dbReference>
<dbReference type="Gene3D" id="1.10.472.130">
    <property type="match status" value="1"/>
</dbReference>
<keyword evidence="14" id="KW-0206">Cytoskeleton</keyword>
<evidence type="ECO:0000256" key="4">
    <source>
        <dbReference type="ARBA" id="ARBA00022701"/>
    </source>
</evidence>
<dbReference type="GO" id="GO:0051959">
    <property type="term" value="F:dynein light intermediate chain binding"/>
    <property type="evidence" value="ECO:0007669"/>
    <property type="project" value="InterPro"/>
</dbReference>
<dbReference type="Pfam" id="PF03028">
    <property type="entry name" value="Dynein_heavy"/>
    <property type="match status" value="1"/>
</dbReference>
<dbReference type="FunFam" id="1.10.8.710:FF:000004">
    <property type="entry name" value="Dynein axonemal heavy chain 6"/>
    <property type="match status" value="1"/>
</dbReference>
<evidence type="ECO:0000256" key="17">
    <source>
        <dbReference type="ARBA" id="ARBA00071816"/>
    </source>
</evidence>
<dbReference type="InterPro" id="IPR027417">
    <property type="entry name" value="P-loop_NTPase"/>
</dbReference>
<keyword evidence="5" id="KW-0677">Repeat</keyword>
<dbReference type="Gene3D" id="1.20.920.20">
    <property type="match status" value="1"/>
</dbReference>
<dbReference type="InterPro" id="IPR004273">
    <property type="entry name" value="Dynein_heavy_D6_P-loop"/>
</dbReference>
<feature type="region of interest" description="Disordered" evidence="21">
    <location>
        <begin position="175"/>
        <end position="236"/>
    </location>
</feature>
<dbReference type="FunFam" id="3.40.50.300:FF:000362">
    <property type="entry name" value="Dynein, axonemal, heavy chain 6"/>
    <property type="match status" value="1"/>
</dbReference>
<dbReference type="FunFam" id="1.20.1270.280:FF:000001">
    <property type="entry name" value="dynein heavy chain 7, axonemal"/>
    <property type="match status" value="1"/>
</dbReference>
<keyword evidence="12" id="KW-0969">Cilium</keyword>
<dbReference type="Gene3D" id="1.20.920.30">
    <property type="match status" value="1"/>
</dbReference>
<dbReference type="Gene3D" id="1.20.1270.280">
    <property type="match status" value="1"/>
</dbReference>
<dbReference type="FunFam" id="3.40.50.300:FF:000223">
    <property type="entry name" value="Dynein heavy chain 3, axonemal"/>
    <property type="match status" value="1"/>
</dbReference>
<dbReference type="FunFam" id="3.10.490.20:FF:000001">
    <property type="entry name" value="dynein heavy chain 7, axonemal"/>
    <property type="match status" value="1"/>
</dbReference>
<evidence type="ECO:0000259" key="31">
    <source>
        <dbReference type="Pfam" id="PF22597"/>
    </source>
</evidence>
<comment type="caution">
    <text evidence="32">The sequence shown here is derived from an EMBL/GenBank/DDBJ whole genome shotgun (WGS) entry which is preliminary data.</text>
</comment>
<dbReference type="FunFam" id="1.20.58.1120:FF:000005">
    <property type="entry name" value="Dynein, axonemal, heavy chain 12"/>
    <property type="match status" value="1"/>
</dbReference>
<dbReference type="GO" id="GO:0005874">
    <property type="term" value="C:microtubule"/>
    <property type="evidence" value="ECO:0007669"/>
    <property type="project" value="UniProtKB-KW"/>
</dbReference>
<dbReference type="SUPFAM" id="SSF52540">
    <property type="entry name" value="P-loop containing nucleoside triphosphate hydrolases"/>
    <property type="match status" value="4"/>
</dbReference>
<evidence type="ECO:0000256" key="20">
    <source>
        <dbReference type="SAM" id="Coils"/>
    </source>
</evidence>
<accession>A0A250WS34</accession>
<evidence type="ECO:0000256" key="14">
    <source>
        <dbReference type="ARBA" id="ARBA00023212"/>
    </source>
</evidence>
<keyword evidence="6" id="KW-0547">Nucleotide-binding</keyword>
<dbReference type="Pfam" id="PF18199">
    <property type="entry name" value="Dynein_C"/>
    <property type="match status" value="1"/>
</dbReference>
<evidence type="ECO:0000259" key="27">
    <source>
        <dbReference type="Pfam" id="PF12781"/>
    </source>
</evidence>
<protein>
    <recommendedName>
        <fullName evidence="17">Dynein axonemal heavy chain 7</fullName>
    </recommendedName>
    <alternativeName>
        <fullName evidence="19">Axonemal beta dynein heavy chain 7</fullName>
    </alternativeName>
    <alternativeName>
        <fullName evidence="18">Ciliary dynein heavy chain 7</fullName>
    </alternativeName>
</protein>
<evidence type="ECO:0000256" key="21">
    <source>
        <dbReference type="SAM" id="MobiDB-lite"/>
    </source>
</evidence>
<dbReference type="FunFam" id="1.10.472.130:FF:000005">
    <property type="entry name" value="Dynein axonemal heavy chain 7"/>
    <property type="match status" value="1"/>
</dbReference>
<evidence type="ECO:0000259" key="29">
    <source>
        <dbReference type="Pfam" id="PF18198"/>
    </source>
</evidence>
<comment type="subunit">
    <text evidence="16">The dynein complex consists of at least two heavy chains and a number of intermediate and light chains.</text>
</comment>
<dbReference type="Pfam" id="PF22597">
    <property type="entry name" value="DYN_lid"/>
    <property type="match status" value="1"/>
</dbReference>
<sequence length="4174" mass="470277">MESQIFFDSVEGDPFAKPLAVNDHPLVWDLAAVQKGRASDFSLGKDPSQLTVKELTETFARNHERKMAHKMLEQRRKLPPMLNERSLFTRAAPYGDKEDPFYHSPSSRIGNNYTLSSWKAAAILFEQFPSDPNAPRTRGAAQHHSNLGDIRSTFTSNRPISPRHPNVLPPVGVMSSLSSLNPKGAHGNGNEHATNGHATNGHSGNGVHHDALWGGAKRTSPDSPLEDLDGRSLGGMTRGTKAARQAVANEDEQQLVDAVLRYHYYVEVGVRDDRGTIGPFQEQWASNALSLVPDHPPAAVSNEFYDELLQTSLEEMHSEYITAMKKAIVNYVIKSPVERKRLDLENLESLLRVASAVEESRMAVVHRVLPESWSVDVDTAREEIAWTLQTLSANALELSQLWARGGFDSALLVDVDRGSFLSQLPIQSDVFQSYQAECTETIKSQLWTSWAPKSVEIFNRIPPIFINGDADAYYRSIATLQSNQLRNLVQRSLDSYVSFFQLHQPIQKVDPQQDQLMWNVPPVFILDLVEVEGQPGFKPTFQECDDVVRGVLDAMVLSVSGLPRVGSTAAGSNFALRSQDTNTTSSGGGAVGGVPGAQNPSHIPTTTLFEDTVVRARKVVMGIMEGNAVAPSLLAGLFNEWMHLISEEAEVFIQGFGSREPEPSLDEYREEIKRLTDAAETIRMTCTDDVRTGLYMVRCFEFKELLASSAEAFVRSLLDQVRMSLRGSSVKVTEEYQVMATEVSKVSHTTEEVIALKKYIQKANQDQEKLKETIQKNKDRDEFLMNHRYPLPEEDFEIAMKAYEWPKKMVDILKEATTKANMENKDFENQLKARRKQFGEALEQYSTEVDSYLTKSDMLRRDTTSTEVVELNEKLKAAVTEAEYINGQEKMFGWAATKYGVVNKMISTLEPYVTLWTTVSQFYDKFSLWMNGPFIHLEPETVEADTNDAFRKLYKLTKLFSGQSGSEAKPAPLSVAEEGKARVALFQEYLPLITAICNPGLRERHWSAIADVVGFEIKRDEVTSLKRLLDHDLLLQLEKITELSDSASREWSIEKALEKMIADWEGLAFELGPWKETGTFILKGGPVDEAQMLLDDHIVKSQAMTASPFAKPFIEKLAPWERKLVRFQDILDQWLKCQGKWLYLEPIFGAEEIMKQIPREGIAFKEMDTTWRTVMKNVQANPIMIKVAEFDGLLEDLKRCNQQLDIVEKGLNDFLDTKKMAFPRFFFLSNDELLEILSEAKDPLNVQPFVKKCFEAVKELNFEKSGEITGLLSVEGERIPFLDSVNPAVTGAVERWLLDVEADIRRTLHKIAGDALEAYALGERSKWILEWPGQIVLNCSQVYWTREVGEAITSGGAKGLSAFGDKCTNELNKIVSLVRGQLTSLERSTCGALVVIDVHARDVVVEMVKQGVEDIRDFNWESQLRYYWEFNDNPPSGVHPQETLMVRMINAEALYGYEYLGNSGRLVITPLTDRCYRTLMGAIHMNLGGAPAGPAGTGKTETTKDLSKALAIQCVVFNCSDGLDYKAMGKFFKGLACSGAWACFDEFNRIELEVLSVVAQQVLTIIRAKAIKAKMFMFEGIEIRLVMTCNCFITMNPGYAGRSELPDNLKALFRDVAMMVPDYAMIAEIMLYSYGYLEARSMARKLVQTYRLCSEQLSSQDHYDYGMRAVISVLRAAGNLKRSFPDSAEDVLMLRAINDVNLPKFLDQDVPLFNGILSDLFPGVQLPVVDYDNLRAAIVENCVKNNLQPLETFIIKIIQLYEMIIVRHGLMLVGSSFGMKTSAERILAAALTDLNKKGLNGEWNVKSYVLNPKSVSMGQLYGQEDPVSKEWTDGQLAVLFRNAARDTSPDRKWVIFDGPVDAIWIENMNTVLDDNKKLCLNSGEIIAMQGLMNMIFECADLAVASPATVSRCGMVYVQPDLLGWRPVMVSWLSQLPPGITEAHKVTITAMFDWLIPPCVRVALKQIRSPLPMQDINLVISCMRLLTCHLDDFSSENSPVIKELTEQQQTNWLQSMFLFSLVWSVGGNTDEDGRKKFDHALRKLIVNDPTPDCKHFMTGAFVKVSTPFPEGKLVYDFMFDKSRGKWIPWMDTLESKALDPDAEYSTIIVPTMDTVRYTYLLDAFVQHGMHCMFVGPTGTGKTVYVKKHLQEGLPAAYTSLFLNFSAQTSANMTQDIIDGKLDKRRRGVYGPPQGKKMVIFVDDLNMPQVEEYGAQPPIELLRQFMDHSGWYDRKELSFRKLVDIQFVAAMGPPGGGRNSVTNRYLRHYSVVSVTQFDNENLGVIFSTLIDWWMKKFNYQQNITKLSKPLVSATLEVYESAQRELLPTPTKSHYTFNLRDVSKVFQGITKAAGSVEDSLTMVRLWTHEVLRVFYDRLVVDEDRVWVGKQIADLNEKHFKEKMSRVLGTDQTDDASLINALRGLMFGDFMVPGADQKLYVDIKDHVAMQRVVTEYLADFNATSKKPMHLVLFQFALEHVCRVCRIITSPGGNALLVGLGGSGRQSLTRLAAFMEDFEVYQIEISKSYGKTEWGEDIKKVLKIAGEANKKVVFLFADTQIKEESFVEDISNLLNTYEVPNLMQSSDLVPIYENIRTRAKAVGMDGSRETLYSFFMQEVRRNLHLVLTFSPVGDAFRERLRKFPSLVNCTTIDWFTPWPQDALSTVAQSFLSNLQGVEDAVSAQLPGLCVLFHQSVKVLSARFLAEQRRYYYTTPTSYLELIHSYKSLLGKRQLEVMTVKRRYEVGLEKLQSTEESVQGMQTELIELQPQLAVAAKETEAAMEVISRETADADVVKQVVSKEEASASAEAAKVKAIKDECEGDLAEAMPLLEAALKALDTLTKNDITEVKGMKSPPSGVRLVLEAVCIMRSVKPVRMKDPSSGRMVDDYWEASKKMLMEEDFLGNLKNFDKDHIDPNIIKKIAAGYIDNPEFQPEKIKTVSSAAYGLCCWVRAMEAYDRVAKVVGPKKEKLKEAEQQLEVVMGALRAKQAELQTVLDKLAALDADLREKKNRKDKLESDVKMCSVKLDRAEKLITGLGGEKTRWTAAAASLGEQYVKLTGDVLLAAAQIAYLGPFTAGYRADAIQGWVSNCQARGIPCNDRFKLEAVLGDPVKVRQWNIWGLPKDDFSAENGIVVDQGRRWPLCIDPQGLANKWIRNMEKESGLLVVKLTDANYLRTLENAIQFGKPVLMENVMESLDASLEPLLQKQTFKQGGAICIKLGDTTVEYSEDFKFYITTKLRNPHFAPELCTKVSLLNFMTTPEGLEDQLLGIVVAKERPDLEEEKNKLIVQGAENKKKLKEIEDEILRVLSSSEGNILEDEGAVNILQSSKVLSDEISEKQKISDETEVKIDEARAGYKPVAHHSSILYFSVTDLANIDPMYQYSLRWFVDLFVRAIADSQQSDDLDIRLQLLNDHFTFFLYQNVCRSLFEKDKLLFAFLLSSKLLIDHHRMNPAELRFLLTGGVAMGDLPMENPDPSWISEKMWSEMCRASDLGQKFEGLSAHVAGHVEDWKRIYDSVEPQSEVLPHPWSGQLDSFQKIIVLRLLRPDKLVPAVTSFVSEAMGKRFVEPMPFAIEPSFNDSSATTPLIFVLSPGSDPMAALLKFADDKGIRVESVSLGQGQGPVAQKWIDEGALEGFWVVLQNCHLAKSFLPTLELICEQQLVEGKVHRNFRMWLTSYPSNIFPISVLENGIKMTNEAPKGLRAGLLRTYTSDPISNPDFFEGCTKDPQFKKLLFGLAFFHSIVQERRKFGPIGWNIPYEFNENDLRISVRQIKMFLDEYPEIPYDTLSYTAGECNYGGKVTDSHDRSTLMTILRTYYTKEIHESAYKFSPSGLYFSPPHTDYKGYLDYINSLPLIAQPEVFGMHENADITKDLQETNLLLDSIMLTQSREAAAGGKSFEETLGDVAADILERLPANFDIEMVEERCPQDYFNSMNTVLVQELVRFNALLNVIRSSLINLGKAVKGLALMSSDLDQVGKALFDGKAPALWLKKSFPSLKPLGSYVKEVLERIHFFQQWIDKGSPIVYWISGFFFTQAFLTGAKQNYARKFKIPIDHIDFDFVVKDGEEDCIEPPLDGVYCRGLFLEGARWNSETHVLDESMPKVLFTPMPVLWMLPMEISKFSVFKHYLCPMYKTSERRGILSTTGHSTNFVLDVRVPSDRDASHWTKRGVAFVQTLDA</sequence>
<evidence type="ECO:0000256" key="11">
    <source>
        <dbReference type="ARBA" id="ARBA00023054"/>
    </source>
</evidence>
<evidence type="ECO:0000259" key="23">
    <source>
        <dbReference type="Pfam" id="PF08393"/>
    </source>
</evidence>
<dbReference type="InterPro" id="IPR024317">
    <property type="entry name" value="Dynein_heavy_chain_D4_dom"/>
</dbReference>
<dbReference type="InterPro" id="IPR026983">
    <property type="entry name" value="DHC"/>
</dbReference>
<organism evidence="32 33">
    <name type="scientific">Chlamydomonas eustigma</name>
    <dbReference type="NCBI Taxonomy" id="1157962"/>
    <lineage>
        <taxon>Eukaryota</taxon>
        <taxon>Viridiplantae</taxon>
        <taxon>Chlorophyta</taxon>
        <taxon>core chlorophytes</taxon>
        <taxon>Chlorophyceae</taxon>
        <taxon>CS clade</taxon>
        <taxon>Chlamydomonadales</taxon>
        <taxon>Chlamydomonadaceae</taxon>
        <taxon>Chlamydomonas</taxon>
    </lineage>
</organism>
<evidence type="ECO:0000259" key="28">
    <source>
        <dbReference type="Pfam" id="PF17852"/>
    </source>
</evidence>
<dbReference type="Gene3D" id="3.20.180.20">
    <property type="entry name" value="Dynein heavy chain, N-terminal domain 2"/>
    <property type="match status" value="1"/>
</dbReference>
<dbReference type="Pfam" id="PF12781">
    <property type="entry name" value="AAA_9"/>
    <property type="match status" value="1"/>
</dbReference>
<dbReference type="Pfam" id="PF12777">
    <property type="entry name" value="MT"/>
    <property type="match status" value="1"/>
</dbReference>
<dbReference type="Gene3D" id="6.10.140.1060">
    <property type="match status" value="1"/>
</dbReference>
<dbReference type="GO" id="GO:0003341">
    <property type="term" value="P:cilium movement"/>
    <property type="evidence" value="ECO:0007669"/>
    <property type="project" value="UniProtKB-ARBA"/>
</dbReference>
<dbReference type="GO" id="GO:0005858">
    <property type="term" value="C:axonemal dynein complex"/>
    <property type="evidence" value="ECO:0007669"/>
    <property type="project" value="UniProtKB-ARBA"/>
</dbReference>
<feature type="domain" description="Dynein heavy chain region D6 P-loop" evidence="22">
    <location>
        <begin position="3578"/>
        <end position="3690"/>
    </location>
</feature>
<dbReference type="PANTHER" id="PTHR45703:SF1">
    <property type="entry name" value="DYNEINS HEAVY CHAIN"/>
    <property type="match status" value="1"/>
</dbReference>
<evidence type="ECO:0000256" key="10">
    <source>
        <dbReference type="ARBA" id="ARBA00023017"/>
    </source>
</evidence>
<feature type="domain" description="Dynein heavy chain C-terminal" evidence="30">
    <location>
        <begin position="3870"/>
        <end position="4169"/>
    </location>
</feature>
<dbReference type="Pfam" id="PF08393">
    <property type="entry name" value="DHC_N2"/>
    <property type="match status" value="1"/>
</dbReference>
<keyword evidence="33" id="KW-1185">Reference proteome</keyword>
<dbReference type="InterPro" id="IPR054354">
    <property type="entry name" value="DYNC2H1-like_lid"/>
</dbReference>
<evidence type="ECO:0000313" key="32">
    <source>
        <dbReference type="EMBL" id="GAX73482.1"/>
    </source>
</evidence>
<dbReference type="Gene3D" id="1.10.287.2620">
    <property type="match status" value="1"/>
</dbReference>
<evidence type="ECO:0000256" key="3">
    <source>
        <dbReference type="ARBA" id="ARBA00022490"/>
    </source>
</evidence>
<dbReference type="EMBL" id="BEGY01000003">
    <property type="protein sequence ID" value="GAX73482.1"/>
    <property type="molecule type" value="Genomic_DNA"/>
</dbReference>
<dbReference type="PANTHER" id="PTHR45703">
    <property type="entry name" value="DYNEIN HEAVY CHAIN"/>
    <property type="match status" value="1"/>
</dbReference>
<keyword evidence="10" id="KW-0243">Dynein</keyword>
<dbReference type="Pfam" id="PF12775">
    <property type="entry name" value="AAA_7"/>
    <property type="match status" value="1"/>
</dbReference>
<dbReference type="Proteomes" id="UP000232323">
    <property type="component" value="Unassembled WGS sequence"/>
</dbReference>
<dbReference type="FunFam" id="1.10.287.2620:FF:000002">
    <property type="entry name" value="Dynein heavy chain 2, axonemal"/>
    <property type="match status" value="1"/>
</dbReference>
<dbReference type="InterPro" id="IPR041466">
    <property type="entry name" value="Dynein_AAA5_ext"/>
</dbReference>
<dbReference type="InterPro" id="IPR041658">
    <property type="entry name" value="AAA_lid_11"/>
</dbReference>
<keyword evidence="15" id="KW-0966">Cell projection</keyword>
<dbReference type="GO" id="GO:0045505">
    <property type="term" value="F:dynein intermediate chain binding"/>
    <property type="evidence" value="ECO:0007669"/>
    <property type="project" value="InterPro"/>
</dbReference>
<dbReference type="Gene3D" id="1.10.8.710">
    <property type="match status" value="1"/>
</dbReference>
<dbReference type="Gene3D" id="1.10.8.720">
    <property type="entry name" value="Region D6 of dynein motor"/>
    <property type="match status" value="1"/>
</dbReference>
<evidence type="ECO:0000256" key="2">
    <source>
        <dbReference type="ARBA" id="ARBA00008887"/>
    </source>
</evidence>
<keyword evidence="8" id="KW-0067">ATP-binding</keyword>
<dbReference type="InterPro" id="IPR042222">
    <property type="entry name" value="Dynein_2_N"/>
</dbReference>
<feature type="compositionally biased region" description="Polar residues" evidence="21">
    <location>
        <begin position="191"/>
        <end position="202"/>
    </location>
</feature>
<evidence type="ECO:0000259" key="25">
    <source>
        <dbReference type="Pfam" id="PF12777"/>
    </source>
</evidence>
<evidence type="ECO:0000256" key="7">
    <source>
        <dbReference type="ARBA" id="ARBA00022794"/>
    </source>
</evidence>
<evidence type="ECO:0000259" key="24">
    <source>
        <dbReference type="Pfam" id="PF12774"/>
    </source>
</evidence>
<evidence type="ECO:0000259" key="26">
    <source>
        <dbReference type="Pfam" id="PF12780"/>
    </source>
</evidence>
<dbReference type="InterPro" id="IPR041228">
    <property type="entry name" value="Dynein_C"/>
</dbReference>
<keyword evidence="11 20" id="KW-0175">Coiled coil</keyword>
<dbReference type="FunFam" id="1.20.920.20:FF:000006">
    <property type="entry name" value="Dynein, axonemal, heavy chain 6"/>
    <property type="match status" value="1"/>
</dbReference>
<evidence type="ECO:0000259" key="22">
    <source>
        <dbReference type="Pfam" id="PF03028"/>
    </source>
</evidence>
<keyword evidence="4" id="KW-0493">Microtubule</keyword>
<proteinExistence type="inferred from homology"/>
<feature type="domain" description="Dynein heavy chain AAA module D4" evidence="26">
    <location>
        <begin position="2464"/>
        <end position="2723"/>
    </location>
</feature>
<dbReference type="FunFam" id="1.10.8.1220:FF:000001">
    <property type="entry name" value="Dynein axonemal heavy chain 5"/>
    <property type="match status" value="1"/>
</dbReference>
<feature type="domain" description="Dynein heavy chain ATP-binding dynein motor region" evidence="27">
    <location>
        <begin position="3110"/>
        <end position="3331"/>
    </location>
</feature>
<evidence type="ECO:0000256" key="16">
    <source>
        <dbReference type="ARBA" id="ARBA00062885"/>
    </source>
</evidence>
<dbReference type="Pfam" id="PF18198">
    <property type="entry name" value="AAA_lid_11"/>
    <property type="match status" value="1"/>
</dbReference>
<feature type="domain" description="Dynein heavy chain AAA lid" evidence="29">
    <location>
        <begin position="3725"/>
        <end position="3863"/>
    </location>
</feature>
<evidence type="ECO:0000313" key="33">
    <source>
        <dbReference type="Proteomes" id="UP000232323"/>
    </source>
</evidence>